<dbReference type="Pfam" id="PF13302">
    <property type="entry name" value="Acetyltransf_3"/>
    <property type="match status" value="1"/>
</dbReference>
<sequence>MTINHLTQAHAQEIADHWHYPGEYAFYDMTADPEDYAEIIDEKARGDRYFEVIARGQLIGFFVVEPSDEPDTLELGLGMAPVLTGRGDGAAFLRTILTYLQSHYAKRWLILDVAAFNVRAQKVYAKAGFQPISTHQQITNGSTYPFITMRGPWPEEEKA</sequence>
<organism evidence="2 3">
    <name type="scientific">Lacticaseibacillus suilingensis</name>
    <dbReference type="NCBI Taxonomy" id="2799577"/>
    <lineage>
        <taxon>Bacteria</taxon>
        <taxon>Bacillati</taxon>
        <taxon>Bacillota</taxon>
        <taxon>Bacilli</taxon>
        <taxon>Lactobacillales</taxon>
        <taxon>Lactobacillaceae</taxon>
        <taxon>Lacticaseibacillus</taxon>
    </lineage>
</organism>
<accession>A0ABW4BII6</accession>
<keyword evidence="3" id="KW-1185">Reference proteome</keyword>
<dbReference type="EMBL" id="JBHTOA010000046">
    <property type="protein sequence ID" value="MFD1399918.1"/>
    <property type="molecule type" value="Genomic_DNA"/>
</dbReference>
<name>A0ABW4BII6_9LACO</name>
<dbReference type="InterPro" id="IPR016181">
    <property type="entry name" value="Acyl_CoA_acyltransferase"/>
</dbReference>
<gene>
    <name evidence="2" type="ORF">ACFQ41_11415</name>
</gene>
<protein>
    <submittedName>
        <fullName evidence="2">GNAT family N-acetyltransferase</fullName>
        <ecNumber evidence="2">2.3.-.-</ecNumber>
    </submittedName>
</protein>
<reference evidence="3" key="1">
    <citation type="journal article" date="2019" name="Int. J. Syst. Evol. Microbiol.">
        <title>The Global Catalogue of Microorganisms (GCM) 10K type strain sequencing project: providing services to taxonomists for standard genome sequencing and annotation.</title>
        <authorList>
            <consortium name="The Broad Institute Genomics Platform"/>
            <consortium name="The Broad Institute Genome Sequencing Center for Infectious Disease"/>
            <person name="Wu L."/>
            <person name="Ma J."/>
        </authorList>
    </citation>
    <scope>NUCLEOTIDE SEQUENCE [LARGE SCALE GENOMIC DNA]</scope>
    <source>
        <strain evidence="3">CCM 9110</strain>
    </source>
</reference>
<evidence type="ECO:0000259" key="1">
    <source>
        <dbReference type="PROSITE" id="PS51186"/>
    </source>
</evidence>
<evidence type="ECO:0000313" key="2">
    <source>
        <dbReference type="EMBL" id="MFD1399918.1"/>
    </source>
</evidence>
<evidence type="ECO:0000313" key="3">
    <source>
        <dbReference type="Proteomes" id="UP001597199"/>
    </source>
</evidence>
<dbReference type="Proteomes" id="UP001597199">
    <property type="component" value="Unassembled WGS sequence"/>
</dbReference>
<dbReference type="SUPFAM" id="SSF55729">
    <property type="entry name" value="Acyl-CoA N-acyltransferases (Nat)"/>
    <property type="match status" value="1"/>
</dbReference>
<keyword evidence="2" id="KW-0808">Transferase</keyword>
<dbReference type="GO" id="GO:0016746">
    <property type="term" value="F:acyltransferase activity"/>
    <property type="evidence" value="ECO:0007669"/>
    <property type="project" value="UniProtKB-KW"/>
</dbReference>
<feature type="domain" description="N-acetyltransferase" evidence="1">
    <location>
        <begin position="1"/>
        <end position="150"/>
    </location>
</feature>
<dbReference type="EC" id="2.3.-.-" evidence="2"/>
<dbReference type="Gene3D" id="3.40.630.30">
    <property type="match status" value="1"/>
</dbReference>
<proteinExistence type="predicted"/>
<dbReference type="InterPro" id="IPR000182">
    <property type="entry name" value="GNAT_dom"/>
</dbReference>
<keyword evidence="2" id="KW-0012">Acyltransferase</keyword>
<dbReference type="PROSITE" id="PS51186">
    <property type="entry name" value="GNAT"/>
    <property type="match status" value="1"/>
</dbReference>
<dbReference type="RefSeq" id="WP_204118879.1">
    <property type="nucleotide sequence ID" value="NZ_BOLV01000009.1"/>
</dbReference>
<comment type="caution">
    <text evidence="2">The sequence shown here is derived from an EMBL/GenBank/DDBJ whole genome shotgun (WGS) entry which is preliminary data.</text>
</comment>